<organism evidence="1 2">
    <name type="scientific">Ceratocystis fimbriata CBS 114723</name>
    <dbReference type="NCBI Taxonomy" id="1035309"/>
    <lineage>
        <taxon>Eukaryota</taxon>
        <taxon>Fungi</taxon>
        <taxon>Dikarya</taxon>
        <taxon>Ascomycota</taxon>
        <taxon>Pezizomycotina</taxon>
        <taxon>Sordariomycetes</taxon>
        <taxon>Hypocreomycetidae</taxon>
        <taxon>Microascales</taxon>
        <taxon>Ceratocystidaceae</taxon>
        <taxon>Ceratocystis</taxon>
    </lineage>
</organism>
<evidence type="ECO:0000313" key="1">
    <source>
        <dbReference type="EMBL" id="PHH49484.1"/>
    </source>
</evidence>
<reference evidence="1 2" key="1">
    <citation type="journal article" date="2013" name="Fungal Biol.">
        <title>Analysis of microsatellite markers in the genome of the plant pathogen Ceratocystis fimbriata.</title>
        <authorList>
            <person name="Simpson M.C."/>
            <person name="Wilken P.M."/>
            <person name="Coetzee M.P."/>
            <person name="Wingfield M.J."/>
            <person name="Wingfield B.D."/>
        </authorList>
    </citation>
    <scope>NUCLEOTIDE SEQUENCE [LARGE SCALE GENOMIC DNA]</scope>
    <source>
        <strain evidence="1 2">CBS 114723</strain>
    </source>
</reference>
<proteinExistence type="predicted"/>
<keyword evidence="2" id="KW-1185">Reference proteome</keyword>
<name>A0A2C5WV34_9PEZI</name>
<protein>
    <submittedName>
        <fullName evidence="1">Uncharacterized protein</fullName>
    </submittedName>
</protein>
<comment type="caution">
    <text evidence="1">The sequence shown here is derived from an EMBL/GenBank/DDBJ whole genome shotgun (WGS) entry which is preliminary data.</text>
</comment>
<dbReference type="AlphaFoldDB" id="A0A2C5WV34"/>
<dbReference type="EMBL" id="APWK03000198">
    <property type="protein sequence ID" value="PHH49484.1"/>
    <property type="molecule type" value="Genomic_DNA"/>
</dbReference>
<evidence type="ECO:0000313" key="2">
    <source>
        <dbReference type="Proteomes" id="UP000222788"/>
    </source>
</evidence>
<sequence>MQRKSGAINVNGEVKIGARGHSQSFLVALASPSQEQKDPNVIVSAWPHVKKGKQVPDVDEF</sequence>
<dbReference type="Proteomes" id="UP000222788">
    <property type="component" value="Unassembled WGS sequence"/>
</dbReference>
<reference evidence="1 2" key="2">
    <citation type="journal article" date="2013" name="IMA Fungus">
        <title>IMA Genome-F 1: Ceratocystis fimbriata: Draft nuclear genome sequence for the plant pathogen, Ceratocystis fimbriata.</title>
        <authorList>
            <person name="Wilken P.M."/>
            <person name="Steenkamp E.T."/>
            <person name="Wingfield M.J."/>
            <person name="de Beer Z.W."/>
            <person name="Wingfield B.D."/>
        </authorList>
    </citation>
    <scope>NUCLEOTIDE SEQUENCE [LARGE SCALE GENOMIC DNA]</scope>
    <source>
        <strain evidence="1 2">CBS 114723</strain>
    </source>
</reference>
<gene>
    <name evidence="1" type="ORF">CFIMG_007757RA00001</name>
</gene>
<accession>A0A2C5WV34</accession>